<protein>
    <submittedName>
        <fullName evidence="1 2">Uncharacterized protein</fullName>
    </submittedName>
</protein>
<dbReference type="Gene3D" id="2.40.70.10">
    <property type="entry name" value="Acid Proteases"/>
    <property type="match status" value="1"/>
</dbReference>
<gene>
    <name evidence="1" type="ordered locus">MTR_2g449670</name>
</gene>
<proteinExistence type="predicted"/>
<dbReference type="PANTHER" id="PTHR33067:SF31">
    <property type="entry name" value="RNA-DIRECTED DNA POLYMERASE"/>
    <property type="match status" value="1"/>
</dbReference>
<evidence type="ECO:0000313" key="3">
    <source>
        <dbReference type="Proteomes" id="UP000002051"/>
    </source>
</evidence>
<evidence type="ECO:0000313" key="1">
    <source>
        <dbReference type="EMBL" id="KEH37835.1"/>
    </source>
</evidence>
<dbReference type="AlphaFoldDB" id="A0A072VI81"/>
<dbReference type="InterPro" id="IPR021109">
    <property type="entry name" value="Peptidase_aspartic_dom_sf"/>
</dbReference>
<dbReference type="EMBL" id="CM001218">
    <property type="protein sequence ID" value="KEH37835.1"/>
    <property type="molecule type" value="Genomic_DNA"/>
</dbReference>
<dbReference type="Proteomes" id="UP000002051">
    <property type="component" value="Chromosome 2"/>
</dbReference>
<reference evidence="1 3" key="1">
    <citation type="journal article" date="2011" name="Nature">
        <title>The Medicago genome provides insight into the evolution of rhizobial symbioses.</title>
        <authorList>
            <person name="Young N.D."/>
            <person name="Debelle F."/>
            <person name="Oldroyd G.E."/>
            <person name="Geurts R."/>
            <person name="Cannon S.B."/>
            <person name="Udvardi M.K."/>
            <person name="Benedito V.A."/>
            <person name="Mayer K.F."/>
            <person name="Gouzy J."/>
            <person name="Schoof H."/>
            <person name="Van de Peer Y."/>
            <person name="Proost S."/>
            <person name="Cook D.R."/>
            <person name="Meyers B.C."/>
            <person name="Spannagl M."/>
            <person name="Cheung F."/>
            <person name="De Mita S."/>
            <person name="Krishnakumar V."/>
            <person name="Gundlach H."/>
            <person name="Zhou S."/>
            <person name="Mudge J."/>
            <person name="Bharti A.K."/>
            <person name="Murray J.D."/>
            <person name="Naoumkina M.A."/>
            <person name="Rosen B."/>
            <person name="Silverstein K.A."/>
            <person name="Tang H."/>
            <person name="Rombauts S."/>
            <person name="Zhao P.X."/>
            <person name="Zhou P."/>
            <person name="Barbe V."/>
            <person name="Bardou P."/>
            <person name="Bechner M."/>
            <person name="Bellec A."/>
            <person name="Berger A."/>
            <person name="Berges H."/>
            <person name="Bidwell S."/>
            <person name="Bisseling T."/>
            <person name="Choisne N."/>
            <person name="Couloux A."/>
            <person name="Denny R."/>
            <person name="Deshpande S."/>
            <person name="Dai X."/>
            <person name="Doyle J.J."/>
            <person name="Dudez A.M."/>
            <person name="Farmer A.D."/>
            <person name="Fouteau S."/>
            <person name="Franken C."/>
            <person name="Gibelin C."/>
            <person name="Gish J."/>
            <person name="Goldstein S."/>
            <person name="Gonzalez A.J."/>
            <person name="Green P.J."/>
            <person name="Hallab A."/>
            <person name="Hartog M."/>
            <person name="Hua A."/>
            <person name="Humphray S.J."/>
            <person name="Jeong D.H."/>
            <person name="Jing Y."/>
            <person name="Jocker A."/>
            <person name="Kenton S.M."/>
            <person name="Kim D.J."/>
            <person name="Klee K."/>
            <person name="Lai H."/>
            <person name="Lang C."/>
            <person name="Lin S."/>
            <person name="Macmil S.L."/>
            <person name="Magdelenat G."/>
            <person name="Matthews L."/>
            <person name="McCorrison J."/>
            <person name="Monaghan E.L."/>
            <person name="Mun J.H."/>
            <person name="Najar F.Z."/>
            <person name="Nicholson C."/>
            <person name="Noirot C."/>
            <person name="O'Bleness M."/>
            <person name="Paule C.R."/>
            <person name="Poulain J."/>
            <person name="Prion F."/>
            <person name="Qin B."/>
            <person name="Qu C."/>
            <person name="Retzel E.F."/>
            <person name="Riddle C."/>
            <person name="Sallet E."/>
            <person name="Samain S."/>
            <person name="Samson N."/>
            <person name="Sanders I."/>
            <person name="Saurat O."/>
            <person name="Scarpelli C."/>
            <person name="Schiex T."/>
            <person name="Segurens B."/>
            <person name="Severin A.J."/>
            <person name="Sherrier D.J."/>
            <person name="Shi R."/>
            <person name="Sims S."/>
            <person name="Singer S.R."/>
            <person name="Sinharoy S."/>
            <person name="Sterck L."/>
            <person name="Viollet A."/>
            <person name="Wang B.B."/>
            <person name="Wang K."/>
            <person name="Wang M."/>
            <person name="Wang X."/>
            <person name="Warfsmann J."/>
            <person name="Weissenbach J."/>
            <person name="White D.D."/>
            <person name="White J.D."/>
            <person name="Wiley G.B."/>
            <person name="Wincker P."/>
            <person name="Xing Y."/>
            <person name="Yang L."/>
            <person name="Yao Z."/>
            <person name="Ying F."/>
            <person name="Zhai J."/>
            <person name="Zhou L."/>
            <person name="Zuber A."/>
            <person name="Denarie J."/>
            <person name="Dixon R.A."/>
            <person name="May G.D."/>
            <person name="Schwartz D.C."/>
            <person name="Rogers J."/>
            <person name="Quetier F."/>
            <person name="Town C.D."/>
            <person name="Roe B.A."/>
        </authorList>
    </citation>
    <scope>NUCLEOTIDE SEQUENCE [LARGE SCALE GENOMIC DNA]</scope>
    <source>
        <strain evidence="1">A17</strain>
        <strain evidence="2 3">cv. Jemalong A17</strain>
    </source>
</reference>
<reference evidence="2" key="3">
    <citation type="submission" date="2015-04" db="UniProtKB">
        <authorList>
            <consortium name="EnsemblPlants"/>
        </authorList>
    </citation>
    <scope>IDENTIFICATION</scope>
    <source>
        <strain evidence="2">cv. Jemalong A17</strain>
    </source>
</reference>
<accession>A0A072VI81</accession>
<keyword evidence="3" id="KW-1185">Reference proteome</keyword>
<dbReference type="EnsemblPlants" id="KEH37835">
    <property type="protein sequence ID" value="KEH37835"/>
    <property type="gene ID" value="MTR_2g449670"/>
</dbReference>
<sequence length="170" mass="18626">MLDTQISQVAQQVATSSQTPGVFPGQIETNPKAHVNAISLGGSKLEETVAKAKSVKGESVKLLGYNDAIYKPLDENKALSPLRLVKLNLEAQFNKFLSILKKICIKIPFAEALSRELKPTETTLKLADRSDIQPVGYVEDIPVKIEGTYIPTDFMVLDIDEDNECPIILG</sequence>
<dbReference type="HOGENOM" id="CLU_1572974_0_0_1"/>
<reference evidence="1 3" key="2">
    <citation type="journal article" date="2014" name="BMC Genomics">
        <title>An improved genome release (version Mt4.0) for the model legume Medicago truncatula.</title>
        <authorList>
            <person name="Tang H."/>
            <person name="Krishnakumar V."/>
            <person name="Bidwell S."/>
            <person name="Rosen B."/>
            <person name="Chan A."/>
            <person name="Zhou S."/>
            <person name="Gentzbittel L."/>
            <person name="Childs K.L."/>
            <person name="Yandell M."/>
            <person name="Gundlach H."/>
            <person name="Mayer K.F."/>
            <person name="Schwartz D.C."/>
            <person name="Town C.D."/>
        </authorList>
    </citation>
    <scope>GENOME REANNOTATION</scope>
    <source>
        <strain evidence="1">A17</strain>
        <strain evidence="2 3">cv. Jemalong A17</strain>
    </source>
</reference>
<dbReference type="CDD" id="cd00303">
    <property type="entry name" value="retropepsin_like"/>
    <property type="match status" value="1"/>
</dbReference>
<evidence type="ECO:0000313" key="2">
    <source>
        <dbReference type="EnsemblPlants" id="KEH37835"/>
    </source>
</evidence>
<dbReference type="PANTHER" id="PTHR33067">
    <property type="entry name" value="RNA-DIRECTED DNA POLYMERASE-RELATED"/>
    <property type="match status" value="1"/>
</dbReference>
<organism evidence="1 3">
    <name type="scientific">Medicago truncatula</name>
    <name type="common">Barrel medic</name>
    <name type="synonym">Medicago tribuloides</name>
    <dbReference type="NCBI Taxonomy" id="3880"/>
    <lineage>
        <taxon>Eukaryota</taxon>
        <taxon>Viridiplantae</taxon>
        <taxon>Streptophyta</taxon>
        <taxon>Embryophyta</taxon>
        <taxon>Tracheophyta</taxon>
        <taxon>Spermatophyta</taxon>
        <taxon>Magnoliopsida</taxon>
        <taxon>eudicotyledons</taxon>
        <taxon>Gunneridae</taxon>
        <taxon>Pentapetalae</taxon>
        <taxon>rosids</taxon>
        <taxon>fabids</taxon>
        <taxon>Fabales</taxon>
        <taxon>Fabaceae</taxon>
        <taxon>Papilionoideae</taxon>
        <taxon>50 kb inversion clade</taxon>
        <taxon>NPAAA clade</taxon>
        <taxon>Hologalegina</taxon>
        <taxon>IRL clade</taxon>
        <taxon>Trifolieae</taxon>
        <taxon>Medicago</taxon>
    </lineage>
</organism>
<name>A0A072VI81_MEDTR</name>